<feature type="domain" description="Glutaredoxin" evidence="1">
    <location>
        <begin position="4"/>
        <end position="63"/>
    </location>
</feature>
<gene>
    <name evidence="2" type="ORF">SAMN05518684_11458</name>
</gene>
<proteinExistence type="predicted"/>
<organism evidence="2 3">
    <name type="scientific">Salipaludibacillus aurantiacus</name>
    <dbReference type="NCBI Taxonomy" id="1601833"/>
    <lineage>
        <taxon>Bacteria</taxon>
        <taxon>Bacillati</taxon>
        <taxon>Bacillota</taxon>
        <taxon>Bacilli</taxon>
        <taxon>Bacillales</taxon>
        <taxon>Bacillaceae</taxon>
    </lineage>
</organism>
<evidence type="ECO:0000313" key="3">
    <source>
        <dbReference type="Proteomes" id="UP000198571"/>
    </source>
</evidence>
<protein>
    <submittedName>
        <fullName evidence="2">Glutaredoxin</fullName>
    </submittedName>
</protein>
<evidence type="ECO:0000259" key="1">
    <source>
        <dbReference type="Pfam" id="PF00462"/>
    </source>
</evidence>
<dbReference type="RefSeq" id="WP_177174381.1">
    <property type="nucleotide sequence ID" value="NZ_FOGT01000014.1"/>
</dbReference>
<dbReference type="SUPFAM" id="SSF52833">
    <property type="entry name" value="Thioredoxin-like"/>
    <property type="match status" value="1"/>
</dbReference>
<dbReference type="InterPro" id="IPR002109">
    <property type="entry name" value="Glutaredoxin"/>
</dbReference>
<dbReference type="STRING" id="1601833.SAMN05518684_11458"/>
<evidence type="ECO:0000313" key="2">
    <source>
        <dbReference type="EMBL" id="SES28663.1"/>
    </source>
</evidence>
<dbReference type="CDD" id="cd02976">
    <property type="entry name" value="NrdH"/>
    <property type="match status" value="1"/>
</dbReference>
<dbReference type="Pfam" id="PF00462">
    <property type="entry name" value="Glutaredoxin"/>
    <property type="match status" value="1"/>
</dbReference>
<dbReference type="Gene3D" id="3.40.30.10">
    <property type="entry name" value="Glutaredoxin"/>
    <property type="match status" value="1"/>
</dbReference>
<dbReference type="Proteomes" id="UP000198571">
    <property type="component" value="Unassembled WGS sequence"/>
</dbReference>
<accession>A0A1H9W5B9</accession>
<reference evidence="3" key="1">
    <citation type="submission" date="2016-10" db="EMBL/GenBank/DDBJ databases">
        <authorList>
            <person name="Varghese N."/>
            <person name="Submissions S."/>
        </authorList>
    </citation>
    <scope>NUCLEOTIDE SEQUENCE [LARGE SCALE GENOMIC DNA]</scope>
    <source>
        <strain evidence="3">S9</strain>
    </source>
</reference>
<sequence>MNNVVLYTIPGCMKCHYVKKLLCIKNITFIEKNIFDNSAARSELMDIAGRITPPVLSVNGQIITEYDNL</sequence>
<keyword evidence="3" id="KW-1185">Reference proteome</keyword>
<dbReference type="PROSITE" id="PS51354">
    <property type="entry name" value="GLUTAREDOXIN_2"/>
    <property type="match status" value="1"/>
</dbReference>
<dbReference type="EMBL" id="FOGT01000014">
    <property type="protein sequence ID" value="SES28663.1"/>
    <property type="molecule type" value="Genomic_DNA"/>
</dbReference>
<dbReference type="AlphaFoldDB" id="A0A1H9W5B9"/>
<name>A0A1H9W5B9_9BACI</name>
<dbReference type="InterPro" id="IPR036249">
    <property type="entry name" value="Thioredoxin-like_sf"/>
</dbReference>